<organism evidence="6 7">
    <name type="scientific">Ornithorhynchus anatinus</name>
    <name type="common">Duckbill platypus</name>
    <dbReference type="NCBI Taxonomy" id="9258"/>
    <lineage>
        <taxon>Eukaryota</taxon>
        <taxon>Metazoa</taxon>
        <taxon>Chordata</taxon>
        <taxon>Craniata</taxon>
        <taxon>Vertebrata</taxon>
        <taxon>Euteleostomi</taxon>
        <taxon>Mammalia</taxon>
        <taxon>Monotremata</taxon>
        <taxon>Ornithorhynchidae</taxon>
        <taxon>Ornithorhynchus</taxon>
    </lineage>
</organism>
<dbReference type="GeneTree" id="ENSGT00940000160153"/>
<keyword evidence="4" id="KW-1133">Transmembrane helix</keyword>
<dbReference type="Bgee" id="ENSOANG00000028802">
    <property type="expression patterns" value="Expressed in heart and 5 other cell types or tissues"/>
</dbReference>
<protein>
    <recommendedName>
        <fullName evidence="5">GB1/RHD3-type G domain-containing protein</fullName>
    </recommendedName>
</protein>
<evidence type="ECO:0000313" key="7">
    <source>
        <dbReference type="Proteomes" id="UP000002279"/>
    </source>
</evidence>
<dbReference type="GO" id="GO:0007029">
    <property type="term" value="P:endoplasmic reticulum organization"/>
    <property type="evidence" value="ECO:0000318"/>
    <property type="project" value="GO_Central"/>
</dbReference>
<comment type="similarity">
    <text evidence="3">Belongs to the TRAFAC class dynamin-like GTPase superfamily. GB1/RHD3 GTPase family.</text>
</comment>
<dbReference type="Proteomes" id="UP000002279">
    <property type="component" value="Chromosome 2"/>
</dbReference>
<evidence type="ECO:0000256" key="1">
    <source>
        <dbReference type="ARBA" id="ARBA00022741"/>
    </source>
</evidence>
<evidence type="ECO:0000256" key="3">
    <source>
        <dbReference type="PROSITE-ProRule" id="PRU01052"/>
    </source>
</evidence>
<dbReference type="eggNOG" id="KOG2037">
    <property type="taxonomic scope" value="Eukaryota"/>
</dbReference>
<name>K7EG09_ORNAN</name>
<dbReference type="PANTHER" id="PTHR10751">
    <property type="entry name" value="GUANYLATE BINDING PROTEIN"/>
    <property type="match status" value="1"/>
</dbReference>
<dbReference type="SUPFAM" id="SSF52540">
    <property type="entry name" value="P-loop containing nucleoside triphosphate hydrolases"/>
    <property type="match status" value="1"/>
</dbReference>
<dbReference type="InParanoid" id="K7EG09"/>
<evidence type="ECO:0000259" key="5">
    <source>
        <dbReference type="PROSITE" id="PS51715"/>
    </source>
</evidence>
<dbReference type="GO" id="GO:0005525">
    <property type="term" value="F:GTP binding"/>
    <property type="evidence" value="ECO:0000318"/>
    <property type="project" value="GO_Central"/>
</dbReference>
<dbReference type="Pfam" id="PF02263">
    <property type="entry name" value="GBP"/>
    <property type="match status" value="1"/>
</dbReference>
<reference evidence="6" key="3">
    <citation type="submission" date="2025-09" db="UniProtKB">
        <authorList>
            <consortium name="Ensembl"/>
        </authorList>
    </citation>
    <scope>IDENTIFICATION</scope>
    <source>
        <strain evidence="6">Glennie</strain>
    </source>
</reference>
<feature type="transmembrane region" description="Helical" evidence="4">
    <location>
        <begin position="372"/>
        <end position="389"/>
    </location>
</feature>
<dbReference type="GO" id="GO:0003924">
    <property type="term" value="F:GTPase activity"/>
    <property type="evidence" value="ECO:0000318"/>
    <property type="project" value="GO_Central"/>
</dbReference>
<accession>K7EG09</accession>
<dbReference type="Ensembl" id="ENSOANT00000041715.2">
    <property type="protein sequence ID" value="ENSOANP00000032466.2"/>
    <property type="gene ID" value="ENSOANG00000028802.2"/>
</dbReference>
<reference evidence="6" key="2">
    <citation type="submission" date="2025-08" db="UniProtKB">
        <authorList>
            <consortium name="Ensembl"/>
        </authorList>
    </citation>
    <scope>IDENTIFICATION</scope>
    <source>
        <strain evidence="6">Glennie</strain>
    </source>
</reference>
<keyword evidence="1" id="KW-0547">Nucleotide-binding</keyword>
<gene>
    <name evidence="6" type="primary">LOC103169427</name>
</gene>
<dbReference type="InterPro" id="IPR027417">
    <property type="entry name" value="P-loop_NTPase"/>
</dbReference>
<keyword evidence="4" id="KW-0472">Membrane</keyword>
<evidence type="ECO:0000313" key="6">
    <source>
        <dbReference type="Ensembl" id="ENSOANP00000032466.2"/>
    </source>
</evidence>
<dbReference type="GO" id="GO:0051260">
    <property type="term" value="P:protein homooligomerization"/>
    <property type="evidence" value="ECO:0000318"/>
    <property type="project" value="GO_Central"/>
</dbReference>
<reference evidence="6 7" key="1">
    <citation type="journal article" date="2008" name="Nature">
        <title>Genome analysis of the platypus reveals unique signatures of evolution.</title>
        <authorList>
            <person name="Warren W.C."/>
            <person name="Hillier L.W."/>
            <person name="Marshall Graves J.A."/>
            <person name="Birney E."/>
            <person name="Ponting C.P."/>
            <person name="Grutzner F."/>
            <person name="Belov K."/>
            <person name="Miller W."/>
            <person name="Clarke L."/>
            <person name="Chinwalla A.T."/>
            <person name="Yang S.P."/>
            <person name="Heger A."/>
            <person name="Locke D.P."/>
            <person name="Miethke P."/>
            <person name="Waters P.D."/>
            <person name="Veyrunes F."/>
            <person name="Fulton L."/>
            <person name="Fulton B."/>
            <person name="Graves T."/>
            <person name="Wallis J."/>
            <person name="Puente X.S."/>
            <person name="Lopez-Otin C."/>
            <person name="Ordonez G.R."/>
            <person name="Eichler E.E."/>
            <person name="Chen L."/>
            <person name="Cheng Z."/>
            <person name="Deakin J.E."/>
            <person name="Alsop A."/>
            <person name="Thompson K."/>
            <person name="Kirby P."/>
            <person name="Papenfuss A.T."/>
            <person name="Wakefield M.J."/>
            <person name="Olender T."/>
            <person name="Lancet D."/>
            <person name="Huttley G.A."/>
            <person name="Smit A.F."/>
            <person name="Pask A."/>
            <person name="Temple-Smith P."/>
            <person name="Batzer M.A."/>
            <person name="Walker J.A."/>
            <person name="Konkel M.K."/>
            <person name="Harris R.S."/>
            <person name="Whittington C.M."/>
            <person name="Wong E.S."/>
            <person name="Gemmell N.J."/>
            <person name="Buschiazzo E."/>
            <person name="Vargas Jentzsch I.M."/>
            <person name="Merkel A."/>
            <person name="Schmitz J."/>
            <person name="Zemann A."/>
            <person name="Churakov G."/>
            <person name="Kriegs J.O."/>
            <person name="Brosius J."/>
            <person name="Murchison E.P."/>
            <person name="Sachidanandam R."/>
            <person name="Smith C."/>
            <person name="Hannon G.J."/>
            <person name="Tsend-Ayush E."/>
            <person name="McMillan D."/>
            <person name="Attenborough R."/>
            <person name="Rens W."/>
            <person name="Ferguson-Smith M."/>
            <person name="Lefevre C.M."/>
            <person name="Sharp J.A."/>
            <person name="Nicholas K.R."/>
            <person name="Ray D.A."/>
            <person name="Kube M."/>
            <person name="Reinhardt R."/>
            <person name="Pringle T.H."/>
            <person name="Taylor J."/>
            <person name="Jones R.C."/>
            <person name="Nixon B."/>
            <person name="Dacheux J.L."/>
            <person name="Niwa H."/>
            <person name="Sekita Y."/>
            <person name="Huang X."/>
            <person name="Stark A."/>
            <person name="Kheradpour P."/>
            <person name="Kellis M."/>
            <person name="Flicek P."/>
            <person name="Chen Y."/>
            <person name="Webber C."/>
            <person name="Hardison R."/>
            <person name="Nelson J."/>
            <person name="Hallsworth-Pepin K."/>
            <person name="Delehaunty K."/>
            <person name="Markovic C."/>
            <person name="Minx P."/>
            <person name="Feng Y."/>
            <person name="Kremitzki C."/>
            <person name="Mitreva M."/>
            <person name="Glasscock J."/>
            <person name="Wylie T."/>
            <person name="Wohldmann P."/>
            <person name="Thiru P."/>
            <person name="Nhan M.N."/>
            <person name="Pohl C.S."/>
            <person name="Smith S.M."/>
            <person name="Hou S."/>
            <person name="Nefedov M."/>
            <person name="de Jong P.J."/>
            <person name="Renfree M.B."/>
            <person name="Mardis E.R."/>
            <person name="Wilson R.K."/>
        </authorList>
    </citation>
    <scope>NUCLEOTIDE SEQUENCE [LARGE SCALE GENOMIC DNA]</scope>
    <source>
        <strain evidence="6 7">Glennie</strain>
    </source>
</reference>
<keyword evidence="7" id="KW-1185">Reference proteome</keyword>
<dbReference type="Gene3D" id="3.40.50.300">
    <property type="entry name" value="P-loop containing nucleotide triphosphate hydrolases"/>
    <property type="match status" value="1"/>
</dbReference>
<sequence length="418" mass="48294">MSCGEPLQLVGVKRGKLVVLEDSFQRSLERKEIADLPICIISIIGEQRKGKSFLLNYLLRRLENPFQESADDSWMGKSDEFLTGFLWYSGVERITKGIWIWSKPFLMDRTTGDARDKVAVFLVDTEGTLDFAADKETSVKISTISMLLSSFLILNTDKLVGETDMEYLEMFLDLAKELSKSLEWQPVQHLDILVRDWYDASQCSTADGEKYLERIIERVAEDLNKRECLLGSPVEMRRVIERLKKELEMDRILKKFQAFLDEKVSSLGWFNVDLPRLERDVRRECATLLKRFTASLQGIEAGQELQRELEIKLEEAVATFLKQVRGRFSNKIRAAKNNLQKFLREALLRIERFLPEPVRKIGQTLKDILKEIKWIVCVLVVVILIFKGLQPLGCPALWLFVCVGWLVAVRYTYRVSGQ</sequence>
<dbReference type="OMA" id="WMGKSDE"/>
<dbReference type="HOGENOM" id="CLU_147095_0_0_1"/>
<dbReference type="InterPro" id="IPR015894">
    <property type="entry name" value="Guanylate-bd_N"/>
</dbReference>
<dbReference type="AlphaFoldDB" id="K7EG09"/>
<evidence type="ECO:0000256" key="2">
    <source>
        <dbReference type="ARBA" id="ARBA00023134"/>
    </source>
</evidence>
<keyword evidence="4" id="KW-0812">Transmembrane</keyword>
<evidence type="ECO:0000256" key="4">
    <source>
        <dbReference type="SAM" id="Phobius"/>
    </source>
</evidence>
<dbReference type="PROSITE" id="PS51715">
    <property type="entry name" value="G_GB1_RHD3"/>
    <property type="match status" value="1"/>
</dbReference>
<dbReference type="InterPro" id="IPR030386">
    <property type="entry name" value="G_GB1_RHD3_dom"/>
</dbReference>
<keyword evidence="2" id="KW-0342">GTP-binding</keyword>
<feature type="domain" description="GB1/RHD3-type G" evidence="5">
    <location>
        <begin position="35"/>
        <end position="197"/>
    </location>
</feature>
<proteinExistence type="inferred from homology"/>